<organism evidence="2">
    <name type="scientific">marine sediment metagenome</name>
    <dbReference type="NCBI Taxonomy" id="412755"/>
    <lineage>
        <taxon>unclassified sequences</taxon>
        <taxon>metagenomes</taxon>
        <taxon>ecological metagenomes</taxon>
    </lineage>
</organism>
<dbReference type="Gene3D" id="3.40.50.12500">
    <property type="match status" value="1"/>
</dbReference>
<name>X0XMG0_9ZZZZ</name>
<evidence type="ECO:0008006" key="3">
    <source>
        <dbReference type="Google" id="ProtNLM"/>
    </source>
</evidence>
<dbReference type="PANTHER" id="PTHR28047:SF5">
    <property type="entry name" value="PROTEIN DCG1"/>
    <property type="match status" value="1"/>
</dbReference>
<dbReference type="EMBL" id="BARS01050014">
    <property type="protein sequence ID" value="GAG44369.1"/>
    <property type="molecule type" value="Genomic_DNA"/>
</dbReference>
<dbReference type="InterPro" id="IPR052186">
    <property type="entry name" value="Hydantoin_racemase-like"/>
</dbReference>
<dbReference type="InterPro" id="IPR053714">
    <property type="entry name" value="Iso_Racemase_Enz_sf"/>
</dbReference>
<dbReference type="PANTHER" id="PTHR28047">
    <property type="entry name" value="PROTEIN DCG1"/>
    <property type="match status" value="1"/>
</dbReference>
<evidence type="ECO:0000313" key="2">
    <source>
        <dbReference type="EMBL" id="GAG44369.1"/>
    </source>
</evidence>
<reference evidence="2" key="1">
    <citation type="journal article" date="2014" name="Front. Microbiol.">
        <title>High frequency of phylogenetically diverse reductive dehalogenase-homologous genes in deep subseafloor sedimentary metagenomes.</title>
        <authorList>
            <person name="Kawai M."/>
            <person name="Futagami T."/>
            <person name="Toyoda A."/>
            <person name="Takaki Y."/>
            <person name="Nishi S."/>
            <person name="Hori S."/>
            <person name="Arai W."/>
            <person name="Tsubouchi T."/>
            <person name="Morono Y."/>
            <person name="Uchiyama I."/>
            <person name="Ito T."/>
            <person name="Fujiyama A."/>
            <person name="Inagaki F."/>
            <person name="Takami H."/>
        </authorList>
    </citation>
    <scope>NUCLEOTIDE SEQUENCE</scope>
    <source>
        <strain evidence="2">Expedition CK06-06</strain>
    </source>
</reference>
<dbReference type="GO" id="GO:0047661">
    <property type="term" value="F:amino-acid racemase activity"/>
    <property type="evidence" value="ECO:0007669"/>
    <property type="project" value="InterPro"/>
</dbReference>
<comment type="caution">
    <text evidence="2">The sequence shown here is derived from an EMBL/GenBank/DDBJ whole genome shotgun (WGS) entry which is preliminary data.</text>
</comment>
<dbReference type="InterPro" id="IPR015942">
    <property type="entry name" value="Asp/Glu/hydantoin_racemase"/>
</dbReference>
<accession>X0XMG0</accession>
<sequence>MGIKIKVIIPNSSIEFRDSQIEERKKAASPGNEVEVVCLAHGPLSIESAYDEALAAPYIIEEVKKAEKEGFNAVSLDCAMDTVVRAAREAVRIPVTSAGESSYLLALGLCRKFSVVTVLKSTAEKIKENISTYGFGDRIASVRMANIPVLDLKDERKAFKAILSEAKVAIEKDGAEAIVLGCTGMSSLTKKLQNELKVPVIDPAVSSLKLAEIYV</sequence>
<dbReference type="SUPFAM" id="SSF53681">
    <property type="entry name" value="Aspartate/glutamate racemase"/>
    <property type="match status" value="1"/>
</dbReference>
<proteinExistence type="inferred from homology"/>
<evidence type="ECO:0000256" key="1">
    <source>
        <dbReference type="ARBA" id="ARBA00038414"/>
    </source>
</evidence>
<dbReference type="Pfam" id="PF01177">
    <property type="entry name" value="Asp_Glu_race"/>
    <property type="match status" value="1"/>
</dbReference>
<feature type="non-terminal residue" evidence="2">
    <location>
        <position position="215"/>
    </location>
</feature>
<dbReference type="AlphaFoldDB" id="X0XMG0"/>
<dbReference type="InterPro" id="IPR001920">
    <property type="entry name" value="Asp/Glu_race"/>
</dbReference>
<gene>
    <name evidence="2" type="ORF">S01H1_74735</name>
</gene>
<comment type="similarity">
    <text evidence="1">Belongs to the HyuE racemase family.</text>
</comment>
<protein>
    <recommendedName>
        <fullName evidence="3">Hydantoin racemase</fullName>
    </recommendedName>
</protein>